<name>A0AAW4HE88_VIBVL</name>
<evidence type="ECO:0000313" key="1">
    <source>
        <dbReference type="EMBL" id="MBN8122302.1"/>
    </source>
</evidence>
<accession>A0AAW4HE88</accession>
<dbReference type="EMBL" id="JAFKOQ010000006">
    <property type="protein sequence ID" value="MBN8122302.1"/>
    <property type="molecule type" value="Genomic_DNA"/>
</dbReference>
<dbReference type="RefSeq" id="WP_025502278.1">
    <property type="nucleotide sequence ID" value="NZ_CP044206.1"/>
</dbReference>
<protein>
    <recommendedName>
        <fullName evidence="3">Methionyl-tRNA formyltransferase</fullName>
    </recommendedName>
</protein>
<organism evidence="1 2">
    <name type="scientific">Vibrio vulnificus</name>
    <dbReference type="NCBI Taxonomy" id="672"/>
    <lineage>
        <taxon>Bacteria</taxon>
        <taxon>Pseudomonadati</taxon>
        <taxon>Pseudomonadota</taxon>
        <taxon>Gammaproteobacteria</taxon>
        <taxon>Vibrionales</taxon>
        <taxon>Vibrionaceae</taxon>
        <taxon>Vibrio</taxon>
    </lineage>
</organism>
<dbReference type="Proteomes" id="UP000664056">
    <property type="component" value="Unassembled WGS sequence"/>
</dbReference>
<proteinExistence type="predicted"/>
<evidence type="ECO:0000313" key="2">
    <source>
        <dbReference type="Proteomes" id="UP000664056"/>
    </source>
</evidence>
<sequence>MAIVRKMEKLTLERDSSHSEVNATYTVVLGDGGEKYLQVDTYGSAKRQETGKKSQSIRFSPEAIEQLKSIISGL</sequence>
<evidence type="ECO:0008006" key="3">
    <source>
        <dbReference type="Google" id="ProtNLM"/>
    </source>
</evidence>
<comment type="caution">
    <text evidence="1">The sequence shown here is derived from an EMBL/GenBank/DDBJ whole genome shotgun (WGS) entry which is preliminary data.</text>
</comment>
<gene>
    <name evidence="1" type="ORF">J0J18_11220</name>
</gene>
<reference evidence="1" key="1">
    <citation type="submission" date="2021-03" db="EMBL/GenBank/DDBJ databases">
        <title>Study of the foodborne Vibrio vulnificus isolates from China.</title>
        <authorList>
            <person name="Zheng Z."/>
            <person name="Ye L."/>
        </authorList>
    </citation>
    <scope>NUCLEOTIDE SEQUENCE</scope>
    <source>
        <strain evidence="1">Vv1582</strain>
    </source>
</reference>
<dbReference type="AlphaFoldDB" id="A0AAW4HE88"/>